<dbReference type="InterPro" id="IPR035919">
    <property type="entry name" value="EAL_sf"/>
</dbReference>
<dbReference type="PROSITE" id="PS51371">
    <property type="entry name" value="CBS"/>
    <property type="match status" value="1"/>
</dbReference>
<dbReference type="Proteomes" id="UP000240800">
    <property type="component" value="Unassembled WGS sequence"/>
</dbReference>
<dbReference type="InterPro" id="IPR000644">
    <property type="entry name" value="CBS_dom"/>
</dbReference>
<gene>
    <name evidence="5" type="ORF">C8J29_11133</name>
</gene>
<keyword evidence="6" id="KW-1185">Reference proteome</keyword>
<feature type="domain" description="EAL" evidence="2">
    <location>
        <begin position="6"/>
        <end position="260"/>
    </location>
</feature>
<sequence>MMIDTVWLKDFGRRRALEEAEARLSIALQPIVDAASGKPIAAEALMRGFADMGFASPNALLDHAFSLDQLLDLDLLLLGKALAIHARVPAAERPLLFVNLDGRNLPHWRAISDFLRTGCELGGLHPFDICIELSEAHQPLPLDELERAVDTFRRTGFQIALDDFGNGTSGLQMLYQTSPDFLKIDRFFIGSMPDDPKKRRLVSTIVDLAHTLGSRVIAEGIETPEELACCRDVGCDLIQGFLIGRPSTDPATVSTDLSPRIEALALSAPHPEDQVMSRLLEEVAVLSCEDSLRDLFDLAAANPAQTVFPVIDRRGIPVGAVRERDFKALLHSRYGRDLACNTSLRLRVMDYARPIATVECTMPLAPRLELIAERAGDGVVVTSGLRYRGFLSSTSLLRLSNAIRLRQAAAQNPLTHLPGNDAIRGFLERCVAEPGAPRLAAYLDIDNFKPFNDKYGFEVGDRALMMLATILKSLERDHGLFVGHIGGDDFFIGAEGNASAQAQKILSTIGARFRHVAESLYDEADRAAGFMSGRARDGSPRQFPLMSCTVAMLRIGAADRPQGTLDITARLTATKADARRRGLPVAIADLTAGDR</sequence>
<evidence type="ECO:0000259" key="3">
    <source>
        <dbReference type="PROSITE" id="PS50887"/>
    </source>
</evidence>
<comment type="caution">
    <text evidence="5">The sequence shown here is derived from an EMBL/GenBank/DDBJ whole genome shotgun (WGS) entry which is preliminary data.</text>
</comment>
<organism evidence="5 6">
    <name type="scientific">Cereibacter johrii</name>
    <dbReference type="NCBI Taxonomy" id="445629"/>
    <lineage>
        <taxon>Bacteria</taxon>
        <taxon>Pseudomonadati</taxon>
        <taxon>Pseudomonadota</taxon>
        <taxon>Alphaproteobacteria</taxon>
        <taxon>Rhodobacterales</taxon>
        <taxon>Paracoccaceae</taxon>
        <taxon>Cereibacter</taxon>
    </lineage>
</organism>
<dbReference type="SMART" id="SM00267">
    <property type="entry name" value="GGDEF"/>
    <property type="match status" value="1"/>
</dbReference>
<evidence type="ECO:0000259" key="2">
    <source>
        <dbReference type="PROSITE" id="PS50883"/>
    </source>
</evidence>
<dbReference type="Pfam" id="PF00990">
    <property type="entry name" value="GGDEF"/>
    <property type="match status" value="1"/>
</dbReference>
<feature type="domain" description="CBS" evidence="4">
    <location>
        <begin position="276"/>
        <end position="338"/>
    </location>
</feature>
<name>A0ABX5J2B3_9RHOB</name>
<dbReference type="Gene3D" id="3.20.20.450">
    <property type="entry name" value="EAL domain"/>
    <property type="match status" value="1"/>
</dbReference>
<dbReference type="InterPro" id="IPR043128">
    <property type="entry name" value="Rev_trsase/Diguanyl_cyclase"/>
</dbReference>
<dbReference type="SUPFAM" id="SSF141868">
    <property type="entry name" value="EAL domain-like"/>
    <property type="match status" value="1"/>
</dbReference>
<evidence type="ECO:0000259" key="4">
    <source>
        <dbReference type="PROSITE" id="PS51371"/>
    </source>
</evidence>
<dbReference type="RefSeq" id="WP_069331739.1">
    <property type="nucleotide sequence ID" value="NZ_MABH01000122.1"/>
</dbReference>
<dbReference type="InterPro" id="IPR046342">
    <property type="entry name" value="CBS_dom_sf"/>
</dbReference>
<evidence type="ECO:0000313" key="6">
    <source>
        <dbReference type="Proteomes" id="UP000240800"/>
    </source>
</evidence>
<dbReference type="SUPFAM" id="SSF54631">
    <property type="entry name" value="CBS-domain pair"/>
    <property type="match status" value="1"/>
</dbReference>
<protein>
    <submittedName>
        <fullName evidence="5">Diguanylate cyclase/phosphodiesterase</fullName>
    </submittedName>
</protein>
<dbReference type="InterPro" id="IPR029787">
    <property type="entry name" value="Nucleotide_cyclase"/>
</dbReference>
<dbReference type="SUPFAM" id="SSF55073">
    <property type="entry name" value="Nucleotide cyclase"/>
    <property type="match status" value="1"/>
</dbReference>
<dbReference type="Gene3D" id="3.30.70.270">
    <property type="match status" value="1"/>
</dbReference>
<dbReference type="InterPro" id="IPR050706">
    <property type="entry name" value="Cyclic-di-GMP_PDE-like"/>
</dbReference>
<evidence type="ECO:0000313" key="5">
    <source>
        <dbReference type="EMBL" id="PTM75553.1"/>
    </source>
</evidence>
<dbReference type="PANTHER" id="PTHR33121:SF76">
    <property type="entry name" value="SIGNALING PROTEIN"/>
    <property type="match status" value="1"/>
</dbReference>
<dbReference type="EMBL" id="PZZW01000011">
    <property type="protein sequence ID" value="PTM75553.1"/>
    <property type="molecule type" value="Genomic_DNA"/>
</dbReference>
<dbReference type="PROSITE" id="PS50887">
    <property type="entry name" value="GGDEF"/>
    <property type="match status" value="1"/>
</dbReference>
<reference evidence="5 6" key="1">
    <citation type="submission" date="2018-04" db="EMBL/GenBank/DDBJ databases">
        <title>Genomic Encyclopedia of Type Strains, Phase III (KMG-III): the genomes of soil and plant-associated and newly described type strains.</title>
        <authorList>
            <person name="Whitman W."/>
        </authorList>
    </citation>
    <scope>NUCLEOTIDE SEQUENCE [LARGE SCALE GENOMIC DNA]</scope>
    <source>
        <strain evidence="5 6">JA192</strain>
    </source>
</reference>
<dbReference type="SMART" id="SM00052">
    <property type="entry name" value="EAL"/>
    <property type="match status" value="1"/>
</dbReference>
<keyword evidence="1" id="KW-0129">CBS domain</keyword>
<feature type="domain" description="GGDEF" evidence="3">
    <location>
        <begin position="436"/>
        <end position="570"/>
    </location>
</feature>
<dbReference type="PROSITE" id="PS50883">
    <property type="entry name" value="EAL"/>
    <property type="match status" value="1"/>
</dbReference>
<dbReference type="InterPro" id="IPR001633">
    <property type="entry name" value="EAL_dom"/>
</dbReference>
<proteinExistence type="predicted"/>
<evidence type="ECO:0000256" key="1">
    <source>
        <dbReference type="PROSITE-ProRule" id="PRU00703"/>
    </source>
</evidence>
<dbReference type="PANTHER" id="PTHR33121">
    <property type="entry name" value="CYCLIC DI-GMP PHOSPHODIESTERASE PDEF"/>
    <property type="match status" value="1"/>
</dbReference>
<dbReference type="InterPro" id="IPR000160">
    <property type="entry name" value="GGDEF_dom"/>
</dbReference>
<dbReference type="CDD" id="cd01948">
    <property type="entry name" value="EAL"/>
    <property type="match status" value="1"/>
</dbReference>
<dbReference type="NCBIfam" id="TIGR00254">
    <property type="entry name" value="GGDEF"/>
    <property type="match status" value="1"/>
</dbReference>
<dbReference type="CDD" id="cd01949">
    <property type="entry name" value="GGDEF"/>
    <property type="match status" value="1"/>
</dbReference>
<dbReference type="Pfam" id="PF00563">
    <property type="entry name" value="EAL"/>
    <property type="match status" value="1"/>
</dbReference>
<accession>A0ABX5J2B3</accession>